<proteinExistence type="inferred from homology"/>
<evidence type="ECO:0000256" key="3">
    <source>
        <dbReference type="PROSITE-ProRule" id="PRU01379"/>
    </source>
</evidence>
<dbReference type="SMART" id="SM00631">
    <property type="entry name" value="Zn_pept"/>
    <property type="match status" value="1"/>
</dbReference>
<keyword evidence="6" id="KW-0121">Carboxypeptidase</keyword>
<comment type="cofactor">
    <cofactor evidence="1">
        <name>Zn(2+)</name>
        <dbReference type="ChEBI" id="CHEBI:29105"/>
    </cofactor>
</comment>
<accession>A0A086K005</accession>
<name>A0A086K005_TOXGO</name>
<dbReference type="Gene3D" id="3.40.630.10">
    <property type="entry name" value="Zn peptidases"/>
    <property type="match status" value="1"/>
</dbReference>
<dbReference type="GO" id="GO:0008270">
    <property type="term" value="F:zinc ion binding"/>
    <property type="evidence" value="ECO:0007669"/>
    <property type="project" value="InterPro"/>
</dbReference>
<keyword evidence="6" id="KW-0378">Hydrolase</keyword>
<dbReference type="Pfam" id="PF00246">
    <property type="entry name" value="Peptidase_M14"/>
    <property type="match status" value="1"/>
</dbReference>
<gene>
    <name evidence="6" type="ORF">TGDOM2_202910</name>
</gene>
<evidence type="ECO:0000313" key="6">
    <source>
        <dbReference type="EMBL" id="KFG37723.1"/>
    </source>
</evidence>
<evidence type="ECO:0000256" key="2">
    <source>
        <dbReference type="ARBA" id="ARBA00005988"/>
    </source>
</evidence>
<dbReference type="OrthoDB" id="3626597at2759"/>
<dbReference type="PANTHER" id="PTHR11705">
    <property type="entry name" value="PROTEASE FAMILY M14 CARBOXYPEPTIDASE A,B"/>
    <property type="match status" value="1"/>
</dbReference>
<protein>
    <submittedName>
        <fullName evidence="6">Zinc carboxypeptidase superfamily protein</fullName>
        <ecNumber evidence="6">3.4.17.1</ecNumber>
    </submittedName>
</protein>
<feature type="chain" id="PRO_5001808811" evidence="4">
    <location>
        <begin position="23"/>
        <end position="319"/>
    </location>
</feature>
<feature type="domain" description="Peptidase M14" evidence="5">
    <location>
        <begin position="27"/>
        <end position="291"/>
    </location>
</feature>
<comment type="caution">
    <text evidence="6">The sequence shown here is derived from an EMBL/GenBank/DDBJ whole genome shotgun (WGS) entry which is preliminary data.</text>
</comment>
<dbReference type="EC" id="3.4.17.1" evidence="6"/>
<dbReference type="EMBL" id="AHZU02000989">
    <property type="protein sequence ID" value="KFG37723.1"/>
    <property type="molecule type" value="Genomic_DNA"/>
</dbReference>
<dbReference type="PROSITE" id="PS52035">
    <property type="entry name" value="PEPTIDASE_M14"/>
    <property type="match status" value="1"/>
</dbReference>
<evidence type="ECO:0000256" key="1">
    <source>
        <dbReference type="ARBA" id="ARBA00001947"/>
    </source>
</evidence>
<dbReference type="InterPro" id="IPR034269">
    <property type="entry name" value="At5g42320_M14_CPD"/>
</dbReference>
<keyword evidence="6" id="KW-0645">Protease</keyword>
<dbReference type="PANTHER" id="PTHR11705:SF119">
    <property type="entry name" value="OS02G0119300 PROTEIN"/>
    <property type="match status" value="1"/>
</dbReference>
<dbReference type="VEuPathDB" id="ToxoDB:TGDOM2_202910"/>
<dbReference type="SUPFAM" id="SSF53187">
    <property type="entry name" value="Zn-dependent exopeptidases"/>
    <property type="match status" value="1"/>
</dbReference>
<dbReference type="CDD" id="cd06227">
    <property type="entry name" value="M14-CPA-like"/>
    <property type="match status" value="1"/>
</dbReference>
<dbReference type="Proteomes" id="UP000028837">
    <property type="component" value="Unassembled WGS sequence"/>
</dbReference>
<dbReference type="InterPro" id="IPR000834">
    <property type="entry name" value="Peptidase_M14"/>
</dbReference>
<dbReference type="GO" id="GO:0005615">
    <property type="term" value="C:extracellular space"/>
    <property type="evidence" value="ECO:0007669"/>
    <property type="project" value="TreeGrafter"/>
</dbReference>
<reference evidence="6 7" key="1">
    <citation type="submission" date="2014-02" db="EMBL/GenBank/DDBJ databases">
        <authorList>
            <person name="Sibley D."/>
            <person name="Venepally P."/>
            <person name="Karamycheva S."/>
            <person name="Hadjithomas M."/>
            <person name="Khan A."/>
            <person name="Brunk B."/>
            <person name="Roos D."/>
            <person name="Caler E."/>
            <person name="Lorenzi H."/>
        </authorList>
    </citation>
    <scope>NUCLEOTIDE SEQUENCE [LARGE SCALE GENOMIC DNA]</scope>
    <source>
        <strain evidence="6 7">GAB2-2007-GAL-DOM2</strain>
    </source>
</reference>
<feature type="active site" description="Proton donor/acceptor" evidence="3">
    <location>
        <position position="270"/>
    </location>
</feature>
<feature type="signal peptide" evidence="4">
    <location>
        <begin position="1"/>
        <end position="22"/>
    </location>
</feature>
<evidence type="ECO:0000259" key="5">
    <source>
        <dbReference type="PROSITE" id="PS52035"/>
    </source>
</evidence>
<evidence type="ECO:0000313" key="7">
    <source>
        <dbReference type="Proteomes" id="UP000028837"/>
    </source>
</evidence>
<dbReference type="GO" id="GO:0006508">
    <property type="term" value="P:proteolysis"/>
    <property type="evidence" value="ECO:0007669"/>
    <property type="project" value="InterPro"/>
</dbReference>
<dbReference type="AlphaFoldDB" id="A0A086K005"/>
<dbReference type="GO" id="GO:0004181">
    <property type="term" value="F:metallocarboxypeptidase activity"/>
    <property type="evidence" value="ECO:0007669"/>
    <property type="project" value="UniProtKB-EC"/>
</dbReference>
<comment type="similarity">
    <text evidence="2 3">Belongs to the peptidase M14 family.</text>
</comment>
<keyword evidence="4" id="KW-0732">Signal</keyword>
<sequence length="319" mass="35453">MKCVPGLAVIAGTFVSMLRASAELPHYYHTTPQLKEEVEKLGKDCDGFSVHHEPIGNDHTIEFVTVSRASGNRDRFFLLAGEHSRELISAESALHFLQVLCERETKLAEKARKVLQHTNIQVVVNGNPVSRAKVEAGDFCLRGNENNVDLNRNWGDHWNSAAANAETSPGNKAFSEPETQAFAKAVTSFKPHIFLSVHSGTLGMYMPWAFSAEEPARNEQAMESVLKEVDEKFCRCPYGAAGKEVGYQSSGTCLDFVYDKLKTPLSFAVEVCNLPRASDFHFKSNDIVRFTPTPTDKLSSIKHGRRKSSFWIPTQTSVD</sequence>
<evidence type="ECO:0000256" key="4">
    <source>
        <dbReference type="SAM" id="SignalP"/>
    </source>
</evidence>
<organism evidence="6 7">
    <name type="scientific">Toxoplasma gondii GAB2-2007-GAL-DOM2</name>
    <dbReference type="NCBI Taxonomy" id="1130820"/>
    <lineage>
        <taxon>Eukaryota</taxon>
        <taxon>Sar</taxon>
        <taxon>Alveolata</taxon>
        <taxon>Apicomplexa</taxon>
        <taxon>Conoidasida</taxon>
        <taxon>Coccidia</taxon>
        <taxon>Eucoccidiorida</taxon>
        <taxon>Eimeriorina</taxon>
        <taxon>Sarcocystidae</taxon>
        <taxon>Toxoplasma</taxon>
    </lineage>
</organism>